<keyword evidence="3" id="KW-1185">Reference proteome</keyword>
<keyword evidence="1" id="KW-0732">Signal</keyword>
<gene>
    <name evidence="2" type="ORF">GSH16_06340</name>
</gene>
<organism evidence="2 3">
    <name type="scientific">Oceanomicrobium pacificus</name>
    <dbReference type="NCBI Taxonomy" id="2692916"/>
    <lineage>
        <taxon>Bacteria</taxon>
        <taxon>Pseudomonadati</taxon>
        <taxon>Pseudomonadota</taxon>
        <taxon>Alphaproteobacteria</taxon>
        <taxon>Rhodobacterales</taxon>
        <taxon>Paracoccaceae</taxon>
        <taxon>Oceanomicrobium</taxon>
    </lineage>
</organism>
<evidence type="ECO:0000313" key="3">
    <source>
        <dbReference type="Proteomes" id="UP000436016"/>
    </source>
</evidence>
<dbReference type="RefSeq" id="WP_160853177.1">
    <property type="nucleotide sequence ID" value="NZ_WUWG01000002.1"/>
</dbReference>
<comment type="caution">
    <text evidence="2">The sequence shown here is derived from an EMBL/GenBank/DDBJ whole genome shotgun (WGS) entry which is preliminary data.</text>
</comment>
<protein>
    <submittedName>
        <fullName evidence="2">Uncharacterized protein</fullName>
    </submittedName>
</protein>
<name>A0A6B0TTS5_9RHOB</name>
<sequence length="98" mass="10605">MKPLFVALAATMTLAAPALAFDRETTNALKLCHDYLWDVPEFNGLPNAAISVFPASRDGNTVIVNWNVNWTDPDVRAAGNCTVIGGSVEGFEDYTKES</sequence>
<evidence type="ECO:0000313" key="2">
    <source>
        <dbReference type="EMBL" id="MXU65058.1"/>
    </source>
</evidence>
<dbReference type="AlphaFoldDB" id="A0A6B0TTS5"/>
<proteinExistence type="predicted"/>
<reference evidence="2 3" key="1">
    <citation type="submission" date="2019-12" db="EMBL/GenBank/DDBJ databases">
        <title>Strain KN286 was isolated from seawater, which was collected from Caroline Seamount in the tropical western Pacific.</title>
        <authorList>
            <person name="Wang Q."/>
        </authorList>
    </citation>
    <scope>NUCLEOTIDE SEQUENCE [LARGE SCALE GENOMIC DNA]</scope>
    <source>
        <strain evidence="2 3">KN286</strain>
    </source>
</reference>
<feature type="chain" id="PRO_5025438249" evidence="1">
    <location>
        <begin position="21"/>
        <end position="98"/>
    </location>
</feature>
<evidence type="ECO:0000256" key="1">
    <source>
        <dbReference type="SAM" id="SignalP"/>
    </source>
</evidence>
<dbReference type="Proteomes" id="UP000436016">
    <property type="component" value="Unassembled WGS sequence"/>
</dbReference>
<accession>A0A6B0TTS5</accession>
<dbReference type="EMBL" id="WUWG01000002">
    <property type="protein sequence ID" value="MXU65058.1"/>
    <property type="molecule type" value="Genomic_DNA"/>
</dbReference>
<feature type="signal peptide" evidence="1">
    <location>
        <begin position="1"/>
        <end position="20"/>
    </location>
</feature>